<name>C5L1A1_PERM5</name>
<keyword evidence="2" id="KW-1185">Reference proteome</keyword>
<dbReference type="EMBL" id="GG678232">
    <property type="protein sequence ID" value="EER09508.1"/>
    <property type="molecule type" value="Genomic_DNA"/>
</dbReference>
<dbReference type="AlphaFoldDB" id="C5L1A1"/>
<dbReference type="Proteomes" id="UP000007800">
    <property type="component" value="Unassembled WGS sequence"/>
</dbReference>
<evidence type="ECO:0000313" key="1">
    <source>
        <dbReference type="EMBL" id="EER09508.1"/>
    </source>
</evidence>
<reference evidence="1 2" key="1">
    <citation type="submission" date="2008-07" db="EMBL/GenBank/DDBJ databases">
        <authorList>
            <person name="El-Sayed N."/>
            <person name="Caler E."/>
            <person name="Inman J."/>
            <person name="Amedeo P."/>
            <person name="Hass B."/>
            <person name="Wortman J."/>
        </authorList>
    </citation>
    <scope>NUCLEOTIDE SEQUENCE [LARGE SCALE GENOMIC DNA]</scope>
    <source>
        <strain evidence="2">ATCC 50983 / TXsc</strain>
    </source>
</reference>
<dbReference type="RefSeq" id="XP_002777692.1">
    <property type="nucleotide sequence ID" value="XM_002777646.1"/>
</dbReference>
<proteinExistence type="predicted"/>
<gene>
    <name evidence="1" type="ORF">Pmar_PMAR016439</name>
</gene>
<evidence type="ECO:0000313" key="2">
    <source>
        <dbReference type="Proteomes" id="UP000007800"/>
    </source>
</evidence>
<dbReference type="InParanoid" id="C5L1A1"/>
<dbReference type="GeneID" id="9052404"/>
<protein>
    <submittedName>
        <fullName evidence="1">Uncharacterized protein</fullName>
    </submittedName>
</protein>
<accession>C5L1A1</accession>
<sequence>MGWEALGPMQEEIRALEPIVDAEKKHFGMRKRRRDLGQALKTLRDKLEMRFGGSFDKLSQLEDNIRDALKQEKRGESKMAREAATKFQSNVEQSAGRMLASTYTTDLEAEKGVKQTGRGVSIQQRNLLKSANKGNRAMEKAEEKYEDMDAALYRRLANNEAEATDILDENGQRNTALQQ</sequence>
<organism evidence="2">
    <name type="scientific">Perkinsus marinus (strain ATCC 50983 / TXsc)</name>
    <dbReference type="NCBI Taxonomy" id="423536"/>
    <lineage>
        <taxon>Eukaryota</taxon>
        <taxon>Sar</taxon>
        <taxon>Alveolata</taxon>
        <taxon>Perkinsozoa</taxon>
        <taxon>Perkinsea</taxon>
        <taxon>Perkinsida</taxon>
        <taxon>Perkinsidae</taxon>
        <taxon>Perkinsus</taxon>
    </lineage>
</organism>
<dbReference type="OrthoDB" id="10475859at2759"/>